<keyword evidence="2" id="KW-1185">Reference proteome</keyword>
<proteinExistence type="predicted"/>
<accession>N0DYH9</accession>
<protein>
    <submittedName>
        <fullName evidence="1">Uncharacterized protein</fullName>
    </submittedName>
</protein>
<evidence type="ECO:0000313" key="1">
    <source>
        <dbReference type="EMBL" id="CCH69402.1"/>
    </source>
</evidence>
<dbReference type="HOGENOM" id="CLU_2453602_0_0_11"/>
<comment type="caution">
    <text evidence="1">The sequence shown here is derived from an EMBL/GenBank/DDBJ whole genome shotgun (WGS) entry which is preliminary data.</text>
</comment>
<reference evidence="1 2" key="1">
    <citation type="journal article" date="2013" name="ISME J.">
        <title>A metabolic model for members of the genus Tetrasphaera involved in enhanced biological phosphorus removal.</title>
        <authorList>
            <person name="Kristiansen R."/>
            <person name="Nguyen H.T.T."/>
            <person name="Saunders A.M."/>
            <person name="Nielsen J.L."/>
            <person name="Wimmer R."/>
            <person name="Le V.Q."/>
            <person name="McIlroy S.J."/>
            <person name="Petrovski S."/>
            <person name="Seviour R.J."/>
            <person name="Calteau A."/>
            <person name="Nielsen K.L."/>
            <person name="Nielsen P.H."/>
        </authorList>
    </citation>
    <scope>NUCLEOTIDE SEQUENCE [LARGE SCALE GENOMIC DNA]</scope>
    <source>
        <strain evidence="1 2">Lp2</strain>
    </source>
</reference>
<gene>
    <name evidence="1" type="ORF">BN10_1600006</name>
</gene>
<dbReference type="EMBL" id="CAIZ01000069">
    <property type="protein sequence ID" value="CCH69402.1"/>
    <property type="molecule type" value="Genomic_DNA"/>
</dbReference>
<name>N0DYH9_9MICO</name>
<dbReference type="AlphaFoldDB" id="N0DYH9"/>
<evidence type="ECO:0000313" key="2">
    <source>
        <dbReference type="Proteomes" id="UP000013167"/>
    </source>
</evidence>
<dbReference type="Proteomes" id="UP000013167">
    <property type="component" value="Unassembled WGS sequence"/>
</dbReference>
<organism evidence="1 2">
    <name type="scientific">Phycicoccus elongatus Lp2</name>
    <dbReference type="NCBI Taxonomy" id="1193181"/>
    <lineage>
        <taxon>Bacteria</taxon>
        <taxon>Bacillati</taxon>
        <taxon>Actinomycetota</taxon>
        <taxon>Actinomycetes</taxon>
        <taxon>Micrococcales</taxon>
        <taxon>Intrasporangiaceae</taxon>
        <taxon>Phycicoccus</taxon>
    </lineage>
</organism>
<sequence length="89" mass="9789">MIHAPGGAHGLPHQHEQIGSALTIQRLLAIQDGKPLRQRFLGRPSPAQECLHSRLPPLTPGLSALVEEGLLPGFHVLVHIRFHFSRSQD</sequence>